<evidence type="ECO:0000313" key="1">
    <source>
        <dbReference type="EMBL" id="CAL5981621.1"/>
    </source>
</evidence>
<reference evidence="1 2" key="1">
    <citation type="submission" date="2024-07" db="EMBL/GenBank/DDBJ databases">
        <authorList>
            <person name="Akdeniz Z."/>
        </authorList>
    </citation>
    <scope>NUCLEOTIDE SEQUENCE [LARGE SCALE GENOMIC DNA]</scope>
</reference>
<evidence type="ECO:0000313" key="2">
    <source>
        <dbReference type="Proteomes" id="UP001642409"/>
    </source>
</evidence>
<proteinExistence type="predicted"/>
<protein>
    <submittedName>
        <fullName evidence="1">Uncharacterized protein</fullName>
    </submittedName>
</protein>
<sequence length="494" mass="56403">MFATARIMGATKGINDTIFMPAPVVSNKQITTITQGLVVELPFKVIQNATFTSQRQKPSQQIDAKMSPQDRALRLLRGQTGISFGAKEQIYQVSADGLINKAKIIQSEQAFELNTPQILTTPPPSTSDNFISDIVQILTDIETEPDPIRQAAFIAQNSSLLGYPTATISDPSPDGLYRYLKVDQDQKEHSILNLTRAAMQLVSVLFCSPFREAPKIDQFRTEFDYQVEKNELEIKARKYTLGKWFEHYLLQKISGLSESHQVVYNILLNRYSQASQILQKNGYQKLALIVSSGQKNVQKGFKDLQGKLDVNIILKALEGNVEDLSRTNLFNNWLELLAVCICQAKTVSEGLERSSKLFKQEPTHFLYMLIKLYGQARKLDIEYVNKISFNCPTMCGFLLCQIFKRFYQQGNAKDKIFFESLQNRICCQLIHETQSKYFRQFYSGSTKWFHRVFGAEFEDASGNNKIQEYLGKRQLQQQDDVEGAFRIDVMEFAE</sequence>
<keyword evidence="2" id="KW-1185">Reference proteome</keyword>
<organism evidence="1 2">
    <name type="scientific">Hexamita inflata</name>
    <dbReference type="NCBI Taxonomy" id="28002"/>
    <lineage>
        <taxon>Eukaryota</taxon>
        <taxon>Metamonada</taxon>
        <taxon>Diplomonadida</taxon>
        <taxon>Hexamitidae</taxon>
        <taxon>Hexamitinae</taxon>
        <taxon>Hexamita</taxon>
    </lineage>
</organism>
<gene>
    <name evidence="1" type="ORF">HINF_LOCUS6747</name>
</gene>
<dbReference type="Proteomes" id="UP001642409">
    <property type="component" value="Unassembled WGS sequence"/>
</dbReference>
<dbReference type="EMBL" id="CAXDID020000013">
    <property type="protein sequence ID" value="CAL5981621.1"/>
    <property type="molecule type" value="Genomic_DNA"/>
</dbReference>
<accession>A0ABP1H1A8</accession>
<comment type="caution">
    <text evidence="1">The sequence shown here is derived from an EMBL/GenBank/DDBJ whole genome shotgun (WGS) entry which is preliminary data.</text>
</comment>
<name>A0ABP1H1A8_9EUKA</name>